<comment type="caution">
    <text evidence="2">The sequence shown here is derived from an EMBL/GenBank/DDBJ whole genome shotgun (WGS) entry which is preliminary data.</text>
</comment>
<dbReference type="AlphaFoldDB" id="A0A840E4E5"/>
<dbReference type="Proteomes" id="UP000585970">
    <property type="component" value="Unassembled WGS sequence"/>
</dbReference>
<reference evidence="2 3" key="1">
    <citation type="submission" date="2020-08" db="EMBL/GenBank/DDBJ databases">
        <title>Genomic Encyclopedia of Type Strains, Phase IV (KMG-IV): sequencing the most valuable type-strain genomes for metagenomic binning, comparative biology and taxonomic classification.</title>
        <authorList>
            <person name="Goeker M."/>
        </authorList>
    </citation>
    <scope>NUCLEOTIDE SEQUENCE [LARGE SCALE GENOMIC DNA]</scope>
    <source>
        <strain evidence="2 3">DSM 100694</strain>
    </source>
</reference>
<accession>A0A840E4E5</accession>
<feature type="transmembrane region" description="Helical" evidence="1">
    <location>
        <begin position="6"/>
        <end position="25"/>
    </location>
</feature>
<organism evidence="2 3">
    <name type="scientific">Bartonella fuyuanensis</name>
    <dbReference type="NCBI Taxonomy" id="1460968"/>
    <lineage>
        <taxon>Bacteria</taxon>
        <taxon>Pseudomonadati</taxon>
        <taxon>Pseudomonadota</taxon>
        <taxon>Alphaproteobacteria</taxon>
        <taxon>Hyphomicrobiales</taxon>
        <taxon>Bartonellaceae</taxon>
        <taxon>Bartonella</taxon>
    </lineage>
</organism>
<gene>
    <name evidence="2" type="ORF">GGR08_000975</name>
</gene>
<evidence type="ECO:0000313" key="3">
    <source>
        <dbReference type="Proteomes" id="UP000585970"/>
    </source>
</evidence>
<dbReference type="RefSeq" id="WP_183194200.1">
    <property type="nucleotide sequence ID" value="NZ_JACIFE010000008.1"/>
</dbReference>
<name>A0A840E4E5_9HYPH</name>
<dbReference type="EMBL" id="JACIFE010000008">
    <property type="protein sequence ID" value="MBB4076669.1"/>
    <property type="molecule type" value="Genomic_DNA"/>
</dbReference>
<keyword evidence="1" id="KW-0472">Membrane</keyword>
<evidence type="ECO:0000313" key="2">
    <source>
        <dbReference type="EMBL" id="MBB4076669.1"/>
    </source>
</evidence>
<keyword evidence="1" id="KW-1133">Transmembrane helix</keyword>
<keyword evidence="1" id="KW-0812">Transmembrane</keyword>
<keyword evidence="3" id="KW-1185">Reference proteome</keyword>
<sequence length="120" mass="13722">MSKNRLLYILMAAIICFSPIIEVCANLSKERFRRDNFIALREQRKDVFVQITSGGVMSISGQKSGKNSCSLIGLIGSKVERMIFTVVALFFGIKVVWILKTWAEAKFSRAIEEWRDSLYH</sequence>
<evidence type="ECO:0000256" key="1">
    <source>
        <dbReference type="SAM" id="Phobius"/>
    </source>
</evidence>
<proteinExistence type="predicted"/>
<protein>
    <submittedName>
        <fullName evidence="2">Uncharacterized protein</fullName>
    </submittedName>
</protein>
<feature type="transmembrane region" description="Helical" evidence="1">
    <location>
        <begin position="82"/>
        <end position="99"/>
    </location>
</feature>